<feature type="region of interest" description="Disordered" evidence="2">
    <location>
        <begin position="123"/>
        <end position="163"/>
    </location>
</feature>
<name>A0A139I1H0_9PEZI</name>
<dbReference type="Proteomes" id="UP000073492">
    <property type="component" value="Unassembled WGS sequence"/>
</dbReference>
<dbReference type="PANTHER" id="PTHR47784">
    <property type="entry name" value="STEROL UPTAKE CONTROL PROTEIN 2"/>
    <property type="match status" value="1"/>
</dbReference>
<sequence length="511" mass="56125">MPLTQRLNNASQAAVTESPTAAIITAEHSRLNGSAVGKYETLMFCIVIGTSMLLSTQASPSWSTWKLMAASVSRAPRVGHKKSRKGCAQCKRRHVKCNEDAPCSNCVRHGVACSLAGGPFVPREDAKARRNSTTSRSPNDIPGATSMDATGSSSTASVAHSPASPNPFAILTGQIDRPMNQDSIWQLDLQLMHHYVSHAKYVMTEHHDAEYIMQIWRDEIPKVAFSHDYVMHGLLGFSALHKATLDPQNAGYLQAAAVDHLDKALVLYRQDRGVPATGENANAKFAFTWFVALFAYAVPPSIPPIDAIVELFMLLKGIDAIVSDTWYWVAQSPLAPILSRGFQQAVVTSISGYNPLPDGVHFGLGHLDFMLGVEAMIYEERRSCAVVLAELKQIYQTVLQTQGGCSVANILCFPKQDPTTFAGLIKRHVPQALIILAYYCVPLHVLDDRWWIQGWAARVLTDVLGELNEVWKHWVEWPVEHVIMKQHQPGVLNSIPVTSTDESASTAALLI</sequence>
<dbReference type="GO" id="GO:0008270">
    <property type="term" value="F:zinc ion binding"/>
    <property type="evidence" value="ECO:0007669"/>
    <property type="project" value="InterPro"/>
</dbReference>
<evidence type="ECO:0000259" key="3">
    <source>
        <dbReference type="PROSITE" id="PS50048"/>
    </source>
</evidence>
<dbReference type="GO" id="GO:0001228">
    <property type="term" value="F:DNA-binding transcription activator activity, RNA polymerase II-specific"/>
    <property type="evidence" value="ECO:0007669"/>
    <property type="project" value="TreeGrafter"/>
</dbReference>
<dbReference type="OrthoDB" id="3546279at2759"/>
<gene>
    <name evidence="4" type="ORF">AC579_3727</name>
</gene>
<dbReference type="AlphaFoldDB" id="A0A139I1H0"/>
<keyword evidence="1" id="KW-0539">Nucleus</keyword>
<dbReference type="PANTHER" id="PTHR47784:SF5">
    <property type="entry name" value="STEROL UPTAKE CONTROL PROTEIN 2"/>
    <property type="match status" value="1"/>
</dbReference>
<organism evidence="4 5">
    <name type="scientific">Pseudocercospora musae</name>
    <dbReference type="NCBI Taxonomy" id="113226"/>
    <lineage>
        <taxon>Eukaryota</taxon>
        <taxon>Fungi</taxon>
        <taxon>Dikarya</taxon>
        <taxon>Ascomycota</taxon>
        <taxon>Pezizomycotina</taxon>
        <taxon>Dothideomycetes</taxon>
        <taxon>Dothideomycetidae</taxon>
        <taxon>Mycosphaerellales</taxon>
        <taxon>Mycosphaerellaceae</taxon>
        <taxon>Pseudocercospora</taxon>
    </lineage>
</organism>
<feature type="compositionally biased region" description="Polar residues" evidence="2">
    <location>
        <begin position="147"/>
        <end position="158"/>
    </location>
</feature>
<dbReference type="InterPro" id="IPR053157">
    <property type="entry name" value="Sterol_Uptake_Regulator"/>
</dbReference>
<dbReference type="EMBL" id="LFZO01000432">
    <property type="protein sequence ID" value="KXT08554.1"/>
    <property type="molecule type" value="Genomic_DNA"/>
</dbReference>
<feature type="domain" description="Zn(2)-C6 fungal-type" evidence="3">
    <location>
        <begin position="86"/>
        <end position="115"/>
    </location>
</feature>
<dbReference type="InterPro" id="IPR036864">
    <property type="entry name" value="Zn2-C6_fun-type_DNA-bd_sf"/>
</dbReference>
<evidence type="ECO:0000256" key="2">
    <source>
        <dbReference type="SAM" id="MobiDB-lite"/>
    </source>
</evidence>
<dbReference type="STRING" id="113226.A0A139I1H0"/>
<accession>A0A139I1H0</accession>
<evidence type="ECO:0000313" key="4">
    <source>
        <dbReference type="EMBL" id="KXT08555.1"/>
    </source>
</evidence>
<dbReference type="EMBL" id="LFZO01000432">
    <property type="protein sequence ID" value="KXT08555.1"/>
    <property type="molecule type" value="Genomic_DNA"/>
</dbReference>
<evidence type="ECO:0000256" key="1">
    <source>
        <dbReference type="ARBA" id="ARBA00023242"/>
    </source>
</evidence>
<protein>
    <recommendedName>
        <fullName evidence="3">Zn(2)-C6 fungal-type domain-containing protein</fullName>
    </recommendedName>
</protein>
<dbReference type="Gene3D" id="4.10.240.10">
    <property type="entry name" value="Zn(2)-C6 fungal-type DNA-binding domain"/>
    <property type="match status" value="1"/>
</dbReference>
<dbReference type="PROSITE" id="PS50048">
    <property type="entry name" value="ZN2_CY6_FUNGAL_2"/>
    <property type="match status" value="1"/>
</dbReference>
<dbReference type="SUPFAM" id="SSF57701">
    <property type="entry name" value="Zn2/Cys6 DNA-binding domain"/>
    <property type="match status" value="1"/>
</dbReference>
<dbReference type="SMART" id="SM00066">
    <property type="entry name" value="GAL4"/>
    <property type="match status" value="1"/>
</dbReference>
<dbReference type="Pfam" id="PF00172">
    <property type="entry name" value="Zn_clus"/>
    <property type="match status" value="1"/>
</dbReference>
<comment type="caution">
    <text evidence="4">The sequence shown here is derived from an EMBL/GenBank/DDBJ whole genome shotgun (WGS) entry which is preliminary data.</text>
</comment>
<keyword evidence="5" id="KW-1185">Reference proteome</keyword>
<proteinExistence type="predicted"/>
<reference evidence="4 5" key="1">
    <citation type="submission" date="2015-07" db="EMBL/GenBank/DDBJ databases">
        <title>Comparative genomics of the Sigatoka disease complex on banana suggests a link between parallel evolutionary changes in Pseudocercospora fijiensis and Pseudocercospora eumusae and increased virulence on the banana host.</title>
        <authorList>
            <person name="Chang T.-C."/>
            <person name="Salvucci A."/>
            <person name="Crous P.W."/>
            <person name="Stergiopoulos I."/>
        </authorList>
    </citation>
    <scope>NUCLEOTIDE SEQUENCE [LARGE SCALE GENOMIC DNA]</scope>
    <source>
        <strain evidence="4 5">CBS 116634</strain>
    </source>
</reference>
<dbReference type="InterPro" id="IPR001138">
    <property type="entry name" value="Zn2Cys6_DnaBD"/>
</dbReference>
<dbReference type="PROSITE" id="PS00463">
    <property type="entry name" value="ZN2_CY6_FUNGAL_1"/>
    <property type="match status" value="1"/>
</dbReference>
<evidence type="ECO:0000313" key="5">
    <source>
        <dbReference type="Proteomes" id="UP000073492"/>
    </source>
</evidence>
<dbReference type="CDD" id="cd00067">
    <property type="entry name" value="GAL4"/>
    <property type="match status" value="1"/>
</dbReference>